<dbReference type="Pfam" id="PF24968">
    <property type="entry name" value="DUF7770"/>
    <property type="match status" value="1"/>
</dbReference>
<evidence type="ECO:0000313" key="2">
    <source>
        <dbReference type="EMBL" id="PIG88613.1"/>
    </source>
</evidence>
<feature type="domain" description="DUF7770" evidence="1">
    <location>
        <begin position="33"/>
        <end position="110"/>
    </location>
</feature>
<dbReference type="InterPro" id="IPR056672">
    <property type="entry name" value="DUF7770"/>
</dbReference>
<dbReference type="EMBL" id="NEXV01000096">
    <property type="protein sequence ID" value="PIG88613.1"/>
    <property type="molecule type" value="Genomic_DNA"/>
</dbReference>
<organism evidence="2 3">
    <name type="scientific">Aspergillus arachidicola</name>
    <dbReference type="NCBI Taxonomy" id="656916"/>
    <lineage>
        <taxon>Eukaryota</taxon>
        <taxon>Fungi</taxon>
        <taxon>Dikarya</taxon>
        <taxon>Ascomycota</taxon>
        <taxon>Pezizomycotina</taxon>
        <taxon>Eurotiomycetes</taxon>
        <taxon>Eurotiomycetidae</taxon>
        <taxon>Eurotiales</taxon>
        <taxon>Aspergillaceae</taxon>
        <taxon>Aspergillus</taxon>
        <taxon>Aspergillus subgen. Circumdati</taxon>
    </lineage>
</organism>
<reference evidence="2 3" key="1">
    <citation type="submission" date="2017-05" db="EMBL/GenBank/DDBJ databases">
        <title>Genome sequence for an aflatoxigenic pathogen of Argentinian peanut, Aspergillus arachidicola.</title>
        <authorList>
            <person name="Moore G."/>
            <person name="Beltz S.B."/>
            <person name="Mack B.M."/>
        </authorList>
    </citation>
    <scope>NUCLEOTIDE SEQUENCE [LARGE SCALE GENOMIC DNA]</scope>
    <source>
        <strain evidence="2 3">CBS 117610</strain>
    </source>
</reference>
<comment type="caution">
    <text evidence="2">The sequence shown here is derived from an EMBL/GenBank/DDBJ whole genome shotgun (WGS) entry which is preliminary data.</text>
</comment>
<sequence length="190" mass="21051">MNTQQPPFTPLQYIPEKKKESVLNLPIISLTAVAHEPLPQGGDHWSIYLSICERDYVRLDMTPSYIVPATVNPGGSKKILIVSHVDDARLGMATKVVRLDVRGGLKVRDFTICSFWVYHQIGLFWDEGLVVDGGQVEEVRRAILVMYPEMVEYRLVVGDGLVYITAHTGVGTLNRAKPHSGAIAGIIVLD</sequence>
<proteinExistence type="predicted"/>
<dbReference type="Proteomes" id="UP000231358">
    <property type="component" value="Unassembled WGS sequence"/>
</dbReference>
<gene>
    <name evidence="2" type="ORF">AARAC_000490</name>
</gene>
<evidence type="ECO:0000313" key="3">
    <source>
        <dbReference type="Proteomes" id="UP000231358"/>
    </source>
</evidence>
<evidence type="ECO:0000259" key="1">
    <source>
        <dbReference type="Pfam" id="PF24968"/>
    </source>
</evidence>
<name>A0A2G7G6Z3_9EURO</name>
<protein>
    <recommendedName>
        <fullName evidence="1">DUF7770 domain-containing protein</fullName>
    </recommendedName>
</protein>
<dbReference type="AlphaFoldDB" id="A0A2G7G6Z3"/>
<keyword evidence="3" id="KW-1185">Reference proteome</keyword>
<accession>A0A2G7G6Z3</accession>